<dbReference type="HOGENOM" id="CLU_006806_0_0_1"/>
<feature type="compositionally biased region" description="Basic residues" evidence="13">
    <location>
        <begin position="1"/>
        <end position="13"/>
    </location>
</feature>
<evidence type="ECO:0000256" key="13">
    <source>
        <dbReference type="SAM" id="MobiDB-lite"/>
    </source>
</evidence>
<dbReference type="EMBL" id="CM000880">
    <property type="protein sequence ID" value="KQK23540.1"/>
    <property type="molecule type" value="Genomic_DNA"/>
</dbReference>
<dbReference type="GO" id="GO:0004672">
    <property type="term" value="F:protein kinase activity"/>
    <property type="evidence" value="ECO:0000318"/>
    <property type="project" value="GO_Central"/>
</dbReference>
<dbReference type="GO" id="GO:0005737">
    <property type="term" value="C:cytoplasm"/>
    <property type="evidence" value="ECO:0000318"/>
    <property type="project" value="GO_Central"/>
</dbReference>
<dbReference type="InterPro" id="IPR000719">
    <property type="entry name" value="Prot_kinase_dom"/>
</dbReference>
<feature type="compositionally biased region" description="Low complexity" evidence="13">
    <location>
        <begin position="353"/>
        <end position="364"/>
    </location>
</feature>
<dbReference type="PANTHER" id="PTHR44329:SF284">
    <property type="entry name" value="SERINE_THREONINE-PROTEIN KINASE EDR1-LIKE ISOFORM X2"/>
    <property type="match status" value="1"/>
</dbReference>
<dbReference type="Gene3D" id="1.10.510.10">
    <property type="entry name" value="Transferase(Phosphotransferase) domain 1"/>
    <property type="match status" value="1"/>
</dbReference>
<feature type="domain" description="Protein kinase" evidence="14">
    <location>
        <begin position="719"/>
        <end position="985"/>
    </location>
</feature>
<keyword evidence="17" id="KW-1185">Reference proteome</keyword>
<evidence type="ECO:0000256" key="1">
    <source>
        <dbReference type="ARBA" id="ARBA00004370"/>
    </source>
</evidence>
<dbReference type="Gramene" id="KQK23540">
    <property type="protein sequence ID" value="KQK23540"/>
    <property type="gene ID" value="BRADI_1g74480v3"/>
</dbReference>
<dbReference type="PROSITE" id="PS50011">
    <property type="entry name" value="PROTEIN_KINASE_DOM"/>
    <property type="match status" value="1"/>
</dbReference>
<protein>
    <recommendedName>
        <fullName evidence="3">non-specific serine/threonine protein kinase</fullName>
        <ecNumber evidence="3">2.7.11.1</ecNumber>
    </recommendedName>
</protein>
<dbReference type="EC" id="2.7.11.1" evidence="3"/>
<keyword evidence="7" id="KW-0418">Kinase</keyword>
<accession>I1H9I0</accession>
<dbReference type="OMA" id="PFQIKGP"/>
<dbReference type="EnsemblPlants" id="KQK23540">
    <property type="protein sequence ID" value="KQK23540"/>
    <property type="gene ID" value="BRADI_1g74480v3"/>
</dbReference>
<dbReference type="SUPFAM" id="SSF56112">
    <property type="entry name" value="Protein kinase-like (PK-like)"/>
    <property type="match status" value="1"/>
</dbReference>
<dbReference type="InterPro" id="IPR001245">
    <property type="entry name" value="Ser-Thr/Tyr_kinase_cat_dom"/>
</dbReference>
<reference evidence="15" key="2">
    <citation type="submission" date="2017-06" db="EMBL/GenBank/DDBJ databases">
        <title>WGS assembly of Brachypodium distachyon.</title>
        <authorList>
            <consortium name="The International Brachypodium Initiative"/>
            <person name="Lucas S."/>
            <person name="Harmon-Smith M."/>
            <person name="Lail K."/>
            <person name="Tice H."/>
            <person name="Grimwood J."/>
            <person name="Bruce D."/>
            <person name="Barry K."/>
            <person name="Shu S."/>
            <person name="Lindquist E."/>
            <person name="Wang M."/>
            <person name="Pitluck S."/>
            <person name="Vogel J.P."/>
            <person name="Garvin D.F."/>
            <person name="Mockler T.C."/>
            <person name="Schmutz J."/>
            <person name="Rokhsar D."/>
            <person name="Bevan M.W."/>
        </authorList>
    </citation>
    <scope>NUCLEOTIDE SEQUENCE</scope>
    <source>
        <strain evidence="15">Bd21</strain>
    </source>
</reference>
<evidence type="ECO:0000256" key="2">
    <source>
        <dbReference type="ARBA" id="ARBA00010507"/>
    </source>
</evidence>
<name>I1H9I0_BRADI</name>
<feature type="compositionally biased region" description="Basic and acidic residues" evidence="13">
    <location>
        <begin position="652"/>
        <end position="680"/>
    </location>
</feature>
<dbReference type="PROSITE" id="PS00108">
    <property type="entry name" value="PROTEIN_KINASE_ST"/>
    <property type="match status" value="1"/>
</dbReference>
<dbReference type="FunCoup" id="I1H9I0">
    <property type="interactions" value="480"/>
</dbReference>
<evidence type="ECO:0000256" key="4">
    <source>
        <dbReference type="ARBA" id="ARBA00022527"/>
    </source>
</evidence>
<reference evidence="16" key="3">
    <citation type="submission" date="2018-08" db="UniProtKB">
        <authorList>
            <consortium name="EnsemblPlants"/>
        </authorList>
    </citation>
    <scope>IDENTIFICATION</scope>
    <source>
        <strain evidence="16">cv. Bd21</strain>
    </source>
</reference>
<evidence type="ECO:0000256" key="10">
    <source>
        <dbReference type="ARBA" id="ARBA00047899"/>
    </source>
</evidence>
<dbReference type="InterPro" id="IPR017441">
    <property type="entry name" value="Protein_kinase_ATP_BS"/>
</dbReference>
<sequence>MKNLFKSKIKWQHRSNDPAAAPPQQQGQPPTSTSPASSPSGAAPAPALSSAAPAPTASSSASPSPSAPTGGDDYMYSEEEFQMQLAMALSASNSDCAGDRDGDQIRKAKLISLGGGHRFPAARDDGHTAESLSRRYWDYNFLDYHEKVIDGFYDIFGPSMDSSKQGKMPSLEDLQTGIGDLGFEVIVINRAIDTALQEMEQVAQCILLDFPVANIALLVQRIADLVTDNLGGPVKDANAMLARWLETSTELRTSLHTSLLPIGCIKIGLSRHRALLFKILADSVGIPCKLVKGSNYTGDDDDAVNIIKVDKEREFLVDLMAAPGTLIPADVLSWKGSSLNPNRKLGHNQIAESSSSIHPNPGSSAPSLEHKGAQLPLINSDDWLSSSQSGYEKEAAIASSQTSSGGTSSVTAANLFDDNWTLVSREQSDEPSTSAGTLSQQKVVLSGREHPQNGNIKLTPGLQENAESKNLFAELNPFGGIESKKASVPLNVPDNRNNDLQRRRENVVPSTGRPQQRLVMKNWSPYNDVSNNKQYNYVQDSFARRNVGDNVVSSPQVPRSAANNINLNVGMRNDTPYAASAHNYDSIMAGSSAMNMTSTAGIGKVPEKVLRGGLDKGPMNSRLQDQPPFEIHKWGNSTERRIPTNAIQNQANERKDNYGGKQDNKKLVPDPKKSPLDRFMDTSMPSRNPESISPSSARSHRLDSMFDDVSECEILWEDLVIGERIGLGSYGEVYRADWNGTEVAVKKFLDQDFYGDALDEFRSEVRIMRRLRHPNIVLFMGAVTRPPNLSIVSEYLPRGSLYKILHRPSCQIDEKRRIKMAIDVAKGMNCLHTSVPTIVHRDLKSPNLLVDNNWTVKVCDFGLSRLKHSTFLSSKSTAGTPEWMAPEVLRNEQSNEKCDVYSFGVILWELATLRMPWSGMNPMQVVGAVGFQDRRLDIPKEVDPLVARIIWECWQKDPNLRPSFAQLTSALKTVQRLVTPSHPETQGPPVPQEIWVNSSTP</sequence>
<comment type="catalytic activity">
    <reaction evidence="10">
        <text>L-threonyl-[protein] + ATP = O-phospho-L-threonyl-[protein] + ADP + H(+)</text>
        <dbReference type="Rhea" id="RHEA:46608"/>
        <dbReference type="Rhea" id="RHEA-COMP:11060"/>
        <dbReference type="Rhea" id="RHEA-COMP:11605"/>
        <dbReference type="ChEBI" id="CHEBI:15378"/>
        <dbReference type="ChEBI" id="CHEBI:30013"/>
        <dbReference type="ChEBI" id="CHEBI:30616"/>
        <dbReference type="ChEBI" id="CHEBI:61977"/>
        <dbReference type="ChEBI" id="CHEBI:456216"/>
        <dbReference type="EC" id="2.7.11.1"/>
    </reaction>
</comment>
<dbReference type="Pfam" id="PF14381">
    <property type="entry name" value="EDR1_CTR1_ARMC3_pept"/>
    <property type="match status" value="1"/>
</dbReference>
<dbReference type="GeneID" id="100827643"/>
<dbReference type="Pfam" id="PF07714">
    <property type="entry name" value="PK_Tyr_Ser-Thr"/>
    <property type="match status" value="1"/>
</dbReference>
<dbReference type="STRING" id="15368.I1H9I0"/>
<gene>
    <name evidence="16" type="primary">LOC100827643</name>
    <name evidence="15" type="ORF">BRADI_1g74480v3</name>
</gene>
<evidence type="ECO:0000259" key="14">
    <source>
        <dbReference type="PROSITE" id="PS50011"/>
    </source>
</evidence>
<dbReference type="AlphaFoldDB" id="I1H9I0"/>
<evidence type="ECO:0000256" key="5">
    <source>
        <dbReference type="ARBA" id="ARBA00022679"/>
    </source>
</evidence>
<dbReference type="eggNOG" id="KOG0192">
    <property type="taxonomic scope" value="Eukaryota"/>
</dbReference>
<keyword evidence="8 12" id="KW-0067">ATP-binding</keyword>
<dbReference type="RefSeq" id="XP_010229170.1">
    <property type="nucleotide sequence ID" value="XM_010230868.3"/>
</dbReference>
<dbReference type="GO" id="GO:0016020">
    <property type="term" value="C:membrane"/>
    <property type="evidence" value="ECO:0007669"/>
    <property type="project" value="UniProtKB-SubCell"/>
</dbReference>
<dbReference type="InterPro" id="IPR051681">
    <property type="entry name" value="Ser/Thr_Kinases-Pseudokinases"/>
</dbReference>
<evidence type="ECO:0000256" key="6">
    <source>
        <dbReference type="ARBA" id="ARBA00022741"/>
    </source>
</evidence>
<dbReference type="PRINTS" id="PR00109">
    <property type="entry name" value="TYRKINASE"/>
</dbReference>
<evidence type="ECO:0000256" key="8">
    <source>
        <dbReference type="ARBA" id="ARBA00022840"/>
    </source>
</evidence>
<dbReference type="PROSITE" id="PS00107">
    <property type="entry name" value="PROTEIN_KINASE_ATP"/>
    <property type="match status" value="1"/>
</dbReference>
<dbReference type="GO" id="GO:0005524">
    <property type="term" value="F:ATP binding"/>
    <property type="evidence" value="ECO:0007669"/>
    <property type="project" value="UniProtKB-UniRule"/>
</dbReference>
<dbReference type="CDD" id="cd13999">
    <property type="entry name" value="STKc_MAP3K-like"/>
    <property type="match status" value="1"/>
</dbReference>
<dbReference type="FunFam" id="1.10.510.10:FF:000476">
    <property type="entry name" value="PAS domain-containing protein tyrosine kinase family protein"/>
    <property type="match status" value="1"/>
</dbReference>
<evidence type="ECO:0000256" key="7">
    <source>
        <dbReference type="ARBA" id="ARBA00022777"/>
    </source>
</evidence>
<organism evidence="15">
    <name type="scientific">Brachypodium distachyon</name>
    <name type="common">Purple false brome</name>
    <name type="synonym">Trachynia distachya</name>
    <dbReference type="NCBI Taxonomy" id="15368"/>
    <lineage>
        <taxon>Eukaryota</taxon>
        <taxon>Viridiplantae</taxon>
        <taxon>Streptophyta</taxon>
        <taxon>Embryophyta</taxon>
        <taxon>Tracheophyta</taxon>
        <taxon>Spermatophyta</taxon>
        <taxon>Magnoliopsida</taxon>
        <taxon>Liliopsida</taxon>
        <taxon>Poales</taxon>
        <taxon>Poaceae</taxon>
        <taxon>BOP clade</taxon>
        <taxon>Pooideae</taxon>
        <taxon>Stipodae</taxon>
        <taxon>Brachypodieae</taxon>
        <taxon>Brachypodium</taxon>
    </lineage>
</organism>
<dbReference type="InterPro" id="IPR055164">
    <property type="entry name" value="EDR1/CTR1/ARMC3-like_pept-like"/>
</dbReference>
<dbReference type="FunFam" id="3.30.200.20:FF:000060">
    <property type="entry name" value="Serine/threonine-protein kinase isoform 1"/>
    <property type="match status" value="1"/>
</dbReference>
<dbReference type="Gene3D" id="3.30.200.20">
    <property type="entry name" value="Phosphorylase Kinase, domain 1"/>
    <property type="match status" value="1"/>
</dbReference>
<evidence type="ECO:0000256" key="3">
    <source>
        <dbReference type="ARBA" id="ARBA00012513"/>
    </source>
</evidence>
<dbReference type="OrthoDB" id="7537227at2759"/>
<dbReference type="InterPro" id="IPR011009">
    <property type="entry name" value="Kinase-like_dom_sf"/>
</dbReference>
<evidence type="ECO:0000256" key="9">
    <source>
        <dbReference type="ARBA" id="ARBA00023136"/>
    </source>
</evidence>
<feature type="compositionally biased region" description="Polar residues" evidence="13">
    <location>
        <begin position="425"/>
        <end position="443"/>
    </location>
</feature>
<feature type="region of interest" description="Disordered" evidence="13">
    <location>
        <begin position="1"/>
        <end position="74"/>
    </location>
</feature>
<dbReference type="GO" id="GO:0004674">
    <property type="term" value="F:protein serine/threonine kinase activity"/>
    <property type="evidence" value="ECO:0007669"/>
    <property type="project" value="UniProtKB-KW"/>
</dbReference>
<comment type="catalytic activity">
    <reaction evidence="11">
        <text>L-seryl-[protein] + ATP = O-phospho-L-seryl-[protein] + ADP + H(+)</text>
        <dbReference type="Rhea" id="RHEA:17989"/>
        <dbReference type="Rhea" id="RHEA-COMP:9863"/>
        <dbReference type="Rhea" id="RHEA-COMP:11604"/>
        <dbReference type="ChEBI" id="CHEBI:15378"/>
        <dbReference type="ChEBI" id="CHEBI:29999"/>
        <dbReference type="ChEBI" id="CHEBI:30616"/>
        <dbReference type="ChEBI" id="CHEBI:83421"/>
        <dbReference type="ChEBI" id="CHEBI:456216"/>
        <dbReference type="EC" id="2.7.11.1"/>
    </reaction>
</comment>
<evidence type="ECO:0000256" key="11">
    <source>
        <dbReference type="ARBA" id="ARBA00048679"/>
    </source>
</evidence>
<dbReference type="Proteomes" id="UP000008810">
    <property type="component" value="Chromosome 1"/>
</dbReference>
<feature type="compositionally biased region" description="Polar residues" evidence="13">
    <location>
        <begin position="683"/>
        <end position="697"/>
    </location>
</feature>
<keyword evidence="5" id="KW-0808">Transferase</keyword>
<evidence type="ECO:0000313" key="17">
    <source>
        <dbReference type="Proteomes" id="UP000008810"/>
    </source>
</evidence>
<dbReference type="InterPro" id="IPR008271">
    <property type="entry name" value="Ser/Thr_kinase_AS"/>
</dbReference>
<comment type="subcellular location">
    <subcellularLocation>
        <location evidence="1">Membrane</location>
    </subcellularLocation>
</comment>
<feature type="compositionally biased region" description="Low complexity" evidence="13">
    <location>
        <begin position="18"/>
        <end position="71"/>
    </location>
</feature>
<proteinExistence type="inferred from homology"/>
<dbReference type="KEGG" id="bdi:100827643"/>
<keyword evidence="4" id="KW-0723">Serine/threonine-protein kinase</keyword>
<dbReference type="GO" id="GO:0007165">
    <property type="term" value="P:signal transduction"/>
    <property type="evidence" value="ECO:0000318"/>
    <property type="project" value="GO_Central"/>
</dbReference>
<evidence type="ECO:0000256" key="12">
    <source>
        <dbReference type="PROSITE-ProRule" id="PRU10141"/>
    </source>
</evidence>
<dbReference type="SMART" id="SM00220">
    <property type="entry name" value="S_TKc"/>
    <property type="match status" value="1"/>
</dbReference>
<evidence type="ECO:0000313" key="16">
    <source>
        <dbReference type="EnsemblPlants" id="KQK23540"/>
    </source>
</evidence>
<comment type="similarity">
    <text evidence="2">Belongs to the protein kinase superfamily. TKL Ser/Thr protein kinase family. RAF subfamily.</text>
</comment>
<reference evidence="15 16" key="1">
    <citation type="journal article" date="2010" name="Nature">
        <title>Genome sequencing and analysis of the model grass Brachypodium distachyon.</title>
        <authorList>
            <consortium name="International Brachypodium Initiative"/>
        </authorList>
    </citation>
    <scope>NUCLEOTIDE SEQUENCE [LARGE SCALE GENOMIC DNA]</scope>
    <source>
        <strain evidence="15 16">Bd21</strain>
    </source>
</reference>
<dbReference type="PANTHER" id="PTHR44329">
    <property type="entry name" value="SERINE/THREONINE-PROTEIN KINASE TNNI3K-RELATED"/>
    <property type="match status" value="1"/>
</dbReference>
<keyword evidence="9" id="KW-0472">Membrane</keyword>
<feature type="region of interest" description="Disordered" evidence="13">
    <location>
        <begin position="980"/>
        <end position="1001"/>
    </location>
</feature>
<keyword evidence="6 12" id="KW-0547">Nucleotide-binding</keyword>
<feature type="region of interest" description="Disordered" evidence="13">
    <location>
        <begin position="351"/>
        <end position="370"/>
    </location>
</feature>
<feature type="region of interest" description="Disordered" evidence="13">
    <location>
        <begin position="635"/>
        <end position="699"/>
    </location>
</feature>
<evidence type="ECO:0000313" key="15">
    <source>
        <dbReference type="EMBL" id="KQK23540.1"/>
    </source>
</evidence>
<feature type="binding site" evidence="12">
    <location>
        <position position="747"/>
    </location>
    <ligand>
        <name>ATP</name>
        <dbReference type="ChEBI" id="CHEBI:30616"/>
    </ligand>
</feature>
<feature type="region of interest" description="Disordered" evidence="13">
    <location>
        <begin position="425"/>
        <end position="462"/>
    </location>
</feature>